<organism evidence="1 2">
    <name type="scientific">Candidatus Yanofskybacteria bacterium RIFCSPLOWO2_02_FULL_47_9b</name>
    <dbReference type="NCBI Taxonomy" id="1802708"/>
    <lineage>
        <taxon>Bacteria</taxon>
        <taxon>Candidatus Yanofskyibacteriota</taxon>
    </lineage>
</organism>
<sequence length="148" mass="17029">MYKINGGRVTITLVGDVETTHIARLKSGEINNQVLREAVKSAFRGQSDVQIDSITLYHQVLVPEFERAVRRCDECLATLRNFRMRMAKSQVSLDQRPFWDRWNELMAEWRKLMAQGYGNYTSIIEGVRELKADFIAAEEQAKYKAVAA</sequence>
<reference evidence="1 2" key="1">
    <citation type="journal article" date="2016" name="Nat. Commun.">
        <title>Thousands of microbial genomes shed light on interconnected biogeochemical processes in an aquifer system.</title>
        <authorList>
            <person name="Anantharaman K."/>
            <person name="Brown C.T."/>
            <person name="Hug L.A."/>
            <person name="Sharon I."/>
            <person name="Castelle C.J."/>
            <person name="Probst A.J."/>
            <person name="Thomas B.C."/>
            <person name="Singh A."/>
            <person name="Wilkins M.J."/>
            <person name="Karaoz U."/>
            <person name="Brodie E.L."/>
            <person name="Williams K.H."/>
            <person name="Hubbard S.S."/>
            <person name="Banfield J.F."/>
        </authorList>
    </citation>
    <scope>NUCLEOTIDE SEQUENCE [LARGE SCALE GENOMIC DNA]</scope>
</reference>
<comment type="caution">
    <text evidence="1">The sequence shown here is derived from an EMBL/GenBank/DDBJ whole genome shotgun (WGS) entry which is preliminary data.</text>
</comment>
<protein>
    <submittedName>
        <fullName evidence="1">Uncharacterized protein</fullName>
    </submittedName>
</protein>
<dbReference type="AlphaFoldDB" id="A0A1F8H8Z3"/>
<evidence type="ECO:0000313" key="2">
    <source>
        <dbReference type="Proteomes" id="UP000178155"/>
    </source>
</evidence>
<accession>A0A1F8H8Z3</accession>
<dbReference type="EMBL" id="MGKW01000019">
    <property type="protein sequence ID" value="OGN34063.1"/>
    <property type="molecule type" value="Genomic_DNA"/>
</dbReference>
<name>A0A1F8H8Z3_9BACT</name>
<dbReference type="Proteomes" id="UP000178155">
    <property type="component" value="Unassembled WGS sequence"/>
</dbReference>
<gene>
    <name evidence="1" type="ORF">A3I39_01670</name>
</gene>
<evidence type="ECO:0000313" key="1">
    <source>
        <dbReference type="EMBL" id="OGN34063.1"/>
    </source>
</evidence>
<proteinExistence type="predicted"/>